<evidence type="ECO:0000259" key="1">
    <source>
        <dbReference type="Pfam" id="PF00425"/>
    </source>
</evidence>
<dbReference type="InterPro" id="IPR015890">
    <property type="entry name" value="Chorismate_C"/>
</dbReference>
<dbReference type="RefSeq" id="WP_078253986.1">
    <property type="nucleotide sequence ID" value="NZ_MUYU01000012.1"/>
</dbReference>
<feature type="domain" description="Chorismate-utilising enzyme C-terminal" evidence="1">
    <location>
        <begin position="195"/>
        <end position="452"/>
    </location>
</feature>
<comment type="caution">
    <text evidence="2">The sequence shown here is derived from an EMBL/GenBank/DDBJ whole genome shotgun (WGS) entry which is preliminary data.</text>
</comment>
<dbReference type="PRINTS" id="PR00095">
    <property type="entry name" value="ANTSNTHASEI"/>
</dbReference>
<gene>
    <name evidence="2" type="ORF">B0680_04985</name>
</gene>
<dbReference type="SUPFAM" id="SSF56322">
    <property type="entry name" value="ADC synthase"/>
    <property type="match status" value="1"/>
</dbReference>
<dbReference type="EMBL" id="MUYU01000012">
    <property type="protein sequence ID" value="OOS24143.1"/>
    <property type="molecule type" value="Genomic_DNA"/>
</dbReference>
<dbReference type="Pfam" id="PF00425">
    <property type="entry name" value="Chorismate_bind"/>
    <property type="match status" value="1"/>
</dbReference>
<evidence type="ECO:0000313" key="3">
    <source>
        <dbReference type="Proteomes" id="UP000189800"/>
    </source>
</evidence>
<dbReference type="InterPro" id="IPR019999">
    <property type="entry name" value="Anth_synth_I-like"/>
</dbReference>
<dbReference type="GO" id="GO:0000162">
    <property type="term" value="P:L-tryptophan biosynthetic process"/>
    <property type="evidence" value="ECO:0007669"/>
    <property type="project" value="TreeGrafter"/>
</dbReference>
<dbReference type="PANTHER" id="PTHR11236:SF50">
    <property type="entry name" value="AMINODEOXYCHORISMATE SYNTHASE COMPONENT 1"/>
    <property type="match status" value="1"/>
</dbReference>
<dbReference type="STRING" id="470453.B0680_04985"/>
<reference evidence="2 3" key="1">
    <citation type="submission" date="2017-02" db="EMBL/GenBank/DDBJ databases">
        <title>Draft genome sequence of Moraxella pluranimalium CCUG 54913T type strain.</title>
        <authorList>
            <person name="Salva-Serra F."/>
            <person name="Engstrom-Jakobsson H."/>
            <person name="Thorell K."/>
            <person name="Jaen-Luchoro D."/>
            <person name="Gonzales-Siles L."/>
            <person name="Karlsson R."/>
            <person name="Yazdan S."/>
            <person name="Boulund F."/>
            <person name="Johnning A."/>
            <person name="Engstrand L."/>
            <person name="Kristiansson E."/>
            <person name="Moore E."/>
        </authorList>
    </citation>
    <scope>NUCLEOTIDE SEQUENCE [LARGE SCALE GENOMIC DNA]</scope>
    <source>
        <strain evidence="2 3">CCUG 54913</strain>
    </source>
</reference>
<keyword evidence="3" id="KW-1185">Reference proteome</keyword>
<dbReference type="AlphaFoldDB" id="A0A1T0CPB0"/>
<accession>A0A1T0CPB0</accession>
<sequence>MTDIIIPSTLSTAELTCAIAHRHADWQVCFLNNHHKPVIGILPKISWQMTSHAQAQTLTVATRQAMADYQYEQLPSSYEHLMAQLCAYADTHKPSPDTHDDTHDTEPSYQHGLMGFVGYDIAAHALNDSIGIDESMPACFFGHYDIILRPCTDGYQLICHDNNIDVDTLGQMIGGLGLDDLPKKTALTLTPLWSKADYAHAFDQAQAYLLAGDGYQINLTQAWQAKKTGALSAHLPSLIQQTNAPFAGFLQVADFELLSVSPELFFTFYQQNHQINIITKPIKGTRPRASDPVADDALKQALATSSKDISENLMIVDLLRNDLGKYAITGGVKTPVRFAIESFYNVHHMVSTITATLKPDSHPIAVLFGSLPAGSITGAPKKRACEMIDELEARPRGAYCGTMGYLNFDGTGQFNVLIRTIQANADTVSVWAGGGITIRSQMDDEYQECLDKVGAILKSLSST</sequence>
<dbReference type="OrthoDB" id="9803598at2"/>
<dbReference type="Gene3D" id="3.60.120.10">
    <property type="entry name" value="Anthranilate synthase"/>
    <property type="match status" value="1"/>
</dbReference>
<dbReference type="InterPro" id="IPR005801">
    <property type="entry name" value="ADC_synthase"/>
</dbReference>
<dbReference type="GO" id="GO:0046820">
    <property type="term" value="F:4-amino-4-deoxychorismate synthase activity"/>
    <property type="evidence" value="ECO:0007669"/>
    <property type="project" value="TreeGrafter"/>
</dbReference>
<organism evidence="2 3">
    <name type="scientific">Moraxella pluranimalium</name>
    <dbReference type="NCBI Taxonomy" id="470453"/>
    <lineage>
        <taxon>Bacteria</taxon>
        <taxon>Pseudomonadati</taxon>
        <taxon>Pseudomonadota</taxon>
        <taxon>Gammaproteobacteria</taxon>
        <taxon>Moraxellales</taxon>
        <taxon>Moraxellaceae</taxon>
        <taxon>Moraxella</taxon>
    </lineage>
</organism>
<protein>
    <submittedName>
        <fullName evidence="2">Anthranilate synthase component I</fullName>
    </submittedName>
</protein>
<dbReference type="PANTHER" id="PTHR11236">
    <property type="entry name" value="AMINOBENZOATE/ANTHRANILATE SYNTHASE"/>
    <property type="match status" value="1"/>
</dbReference>
<proteinExistence type="predicted"/>
<name>A0A1T0CPB0_9GAMM</name>
<evidence type="ECO:0000313" key="2">
    <source>
        <dbReference type="EMBL" id="OOS24143.1"/>
    </source>
</evidence>
<dbReference type="Proteomes" id="UP000189800">
    <property type="component" value="Unassembled WGS sequence"/>
</dbReference>